<feature type="chain" id="PRO_5004347830" evidence="1">
    <location>
        <begin position="26"/>
        <end position="242"/>
    </location>
</feature>
<protein>
    <submittedName>
        <fullName evidence="2">Putative periplasmic protein</fullName>
    </submittedName>
</protein>
<feature type="signal peptide" evidence="1">
    <location>
        <begin position="1"/>
        <end position="25"/>
    </location>
</feature>
<gene>
    <name evidence="2" type="ORF">OR37_03165</name>
</gene>
<name>R0CX35_CAUVI</name>
<dbReference type="EMBL" id="APMP01000024">
    <property type="protein sequence ID" value="ENZ80890.1"/>
    <property type="molecule type" value="Genomic_DNA"/>
</dbReference>
<dbReference type="RefSeq" id="WP_004621949.1">
    <property type="nucleotide sequence ID" value="NZ_APMP01000024.1"/>
</dbReference>
<keyword evidence="3" id="KW-1185">Reference proteome</keyword>
<evidence type="ECO:0000256" key="1">
    <source>
        <dbReference type="SAM" id="SignalP"/>
    </source>
</evidence>
<dbReference type="InterPro" id="IPR029045">
    <property type="entry name" value="ClpP/crotonase-like_dom_sf"/>
</dbReference>
<dbReference type="OrthoDB" id="7205390at2"/>
<reference evidence="2 3" key="1">
    <citation type="journal article" date="2013" name="Genome Announc.">
        <title>Draft Genome Sequence for Caulobacter sp. Strain OR37, a Bacterium Tolerant to Heavy Metals.</title>
        <authorList>
            <person name="Utturkar S.M."/>
            <person name="Bollmann A."/>
            <person name="Brzoska R.M."/>
            <person name="Klingeman D.M."/>
            <person name="Epstein S.E."/>
            <person name="Palumbo A.V."/>
            <person name="Brown S.D."/>
        </authorList>
    </citation>
    <scope>NUCLEOTIDE SEQUENCE [LARGE SCALE GENOMIC DNA]</scope>
    <source>
        <strain evidence="2 3">OR37</strain>
    </source>
</reference>
<comment type="caution">
    <text evidence="2">The sequence shown here is derived from an EMBL/GenBank/DDBJ whole genome shotgun (WGS) entry which is preliminary data.</text>
</comment>
<sequence length="242" mass="26039" precursor="true">MRSRVLVLPALVALVLLSLGGVARAAPCEQRSPTVFALNGETNLAMAACVTAKLRPTTTELVVDSPGGPSGVAMDIADRLARLGDLTIRVDGQCASSCANYFLPLGRRLLVGRQAIIMVHGGMDPAQVSKVAPSERASIQALADKQRAFALRHRIPPGWLLYRTAAAPTRVDGLDGAYRWRSTPDAELYLVEAPMLRSCLPGLDVTAYEAWLNSQLTPERVARLKQNRIVATGTIVCNGQKW</sequence>
<dbReference type="Gene3D" id="3.90.226.10">
    <property type="entry name" value="2-enoyl-CoA Hydratase, Chain A, domain 1"/>
    <property type="match status" value="1"/>
</dbReference>
<keyword evidence="1" id="KW-0732">Signal</keyword>
<evidence type="ECO:0000313" key="3">
    <source>
        <dbReference type="Proteomes" id="UP000013063"/>
    </source>
</evidence>
<organism evidence="2 3">
    <name type="scientific">Caulobacter vibrioides OR37</name>
    <dbReference type="NCBI Taxonomy" id="1292034"/>
    <lineage>
        <taxon>Bacteria</taxon>
        <taxon>Pseudomonadati</taxon>
        <taxon>Pseudomonadota</taxon>
        <taxon>Alphaproteobacteria</taxon>
        <taxon>Caulobacterales</taxon>
        <taxon>Caulobacteraceae</taxon>
        <taxon>Caulobacter</taxon>
    </lineage>
</organism>
<dbReference type="STRING" id="1292034.OR37_03165"/>
<dbReference type="SUPFAM" id="SSF52096">
    <property type="entry name" value="ClpP/crotonase"/>
    <property type="match status" value="1"/>
</dbReference>
<evidence type="ECO:0000313" key="2">
    <source>
        <dbReference type="EMBL" id="ENZ80890.1"/>
    </source>
</evidence>
<dbReference type="AlphaFoldDB" id="R0CX35"/>
<accession>R0CX35</accession>
<dbReference type="PATRIC" id="fig|1292034.3.peg.3141"/>
<proteinExistence type="predicted"/>
<dbReference type="Proteomes" id="UP000013063">
    <property type="component" value="Unassembled WGS sequence"/>
</dbReference>